<comment type="caution">
    <text evidence="1">The sequence shown here is derived from an EMBL/GenBank/DDBJ whole genome shotgun (WGS) entry which is preliminary data.</text>
</comment>
<dbReference type="AlphaFoldDB" id="A0A512E202"/>
<sequence>MIASRRFSRSPTHLAFGGVGLERKEIKSTARYGTRCGDAGGRAPLYDVPLIDTANAAGESICCWGEGRSTSRRLDGMSGAAEADAADVDGILAEG</sequence>
<keyword evidence="2" id="KW-1185">Reference proteome</keyword>
<reference evidence="1 2" key="1">
    <citation type="submission" date="2019-07" db="EMBL/GenBank/DDBJ databases">
        <title>Whole genome shotgun sequence of Skermanella aerolata NBRC 106429.</title>
        <authorList>
            <person name="Hosoyama A."/>
            <person name="Uohara A."/>
            <person name="Ohji S."/>
            <person name="Ichikawa N."/>
        </authorList>
    </citation>
    <scope>NUCLEOTIDE SEQUENCE [LARGE SCALE GENOMIC DNA]</scope>
    <source>
        <strain evidence="1 2">NBRC 106429</strain>
    </source>
</reference>
<dbReference type="EMBL" id="BJYZ01000049">
    <property type="protein sequence ID" value="GEO42763.1"/>
    <property type="molecule type" value="Genomic_DNA"/>
</dbReference>
<accession>A0A512E202</accession>
<evidence type="ECO:0000313" key="1">
    <source>
        <dbReference type="EMBL" id="GEO42763.1"/>
    </source>
</evidence>
<name>A0A512E202_9PROT</name>
<evidence type="ECO:0000313" key="2">
    <source>
        <dbReference type="Proteomes" id="UP000321523"/>
    </source>
</evidence>
<organism evidence="1 2">
    <name type="scientific">Skermanella aerolata</name>
    <dbReference type="NCBI Taxonomy" id="393310"/>
    <lineage>
        <taxon>Bacteria</taxon>
        <taxon>Pseudomonadati</taxon>
        <taxon>Pseudomonadota</taxon>
        <taxon>Alphaproteobacteria</taxon>
        <taxon>Rhodospirillales</taxon>
        <taxon>Azospirillaceae</taxon>
        <taxon>Skermanella</taxon>
    </lineage>
</organism>
<dbReference type="RefSeq" id="WP_044435529.1">
    <property type="nucleotide sequence ID" value="NZ_BJYZ01000049.1"/>
</dbReference>
<protein>
    <submittedName>
        <fullName evidence="1">Uncharacterized protein</fullName>
    </submittedName>
</protein>
<proteinExistence type="predicted"/>
<dbReference type="Proteomes" id="UP000321523">
    <property type="component" value="Unassembled WGS sequence"/>
</dbReference>
<gene>
    <name evidence="1" type="ORF">SAE02_69110</name>
</gene>